<feature type="transmembrane region" description="Helical" evidence="1">
    <location>
        <begin position="84"/>
        <end position="108"/>
    </location>
</feature>
<dbReference type="Pfam" id="PF13828">
    <property type="entry name" value="DUF4190"/>
    <property type="match status" value="1"/>
</dbReference>
<organism evidence="3 4">
    <name type="scientific">Salibacterium salarium</name>
    <dbReference type="NCBI Taxonomy" id="284579"/>
    <lineage>
        <taxon>Bacteria</taxon>
        <taxon>Bacillati</taxon>
        <taxon>Bacillota</taxon>
        <taxon>Bacilli</taxon>
        <taxon>Bacillales</taxon>
        <taxon>Bacillaceae</taxon>
    </lineage>
</organism>
<dbReference type="AlphaFoldDB" id="A0A3R9P251"/>
<keyword evidence="1" id="KW-0812">Transmembrane</keyword>
<name>A0A3R9P251_9BACI</name>
<keyword evidence="4" id="KW-1185">Reference proteome</keyword>
<gene>
    <name evidence="3" type="ORF">D7Z54_31765</name>
</gene>
<keyword evidence="1" id="KW-1133">Transmembrane helix</keyword>
<dbReference type="InterPro" id="IPR025241">
    <property type="entry name" value="DUF4190"/>
</dbReference>
<evidence type="ECO:0000313" key="3">
    <source>
        <dbReference type="EMBL" id="RSL29333.1"/>
    </source>
</evidence>
<reference evidence="3 4" key="1">
    <citation type="submission" date="2018-10" db="EMBL/GenBank/DDBJ databases">
        <title>Draft genome sequence of Bacillus salarius IM0101, isolated from a hypersaline soil in Inner Mongolia, China.</title>
        <authorList>
            <person name="Yamprayoonswat W."/>
            <person name="Boonvisut S."/>
            <person name="Jumpathong W."/>
            <person name="Sittihan S."/>
            <person name="Ruangsuj P."/>
            <person name="Wanthongcharoen S."/>
            <person name="Thongpramul N."/>
            <person name="Pimmason S."/>
            <person name="Yu B."/>
            <person name="Yasawong M."/>
        </authorList>
    </citation>
    <scope>NUCLEOTIDE SEQUENCE [LARGE SCALE GENOMIC DNA]</scope>
    <source>
        <strain evidence="3 4">IM0101</strain>
    </source>
</reference>
<sequence>MNTLDDEQQGTLHTDNDINDAPVTTNGKAITSLVLGIISVANVLFLFFLSPIFSILGIIFGTLGLKEIKRTRQNGRGMAIAGNVCSIVGFILSALLIIFVIIGISSFMQMEQAPNMN</sequence>
<keyword evidence="1" id="KW-0472">Membrane</keyword>
<evidence type="ECO:0000313" key="4">
    <source>
        <dbReference type="Proteomes" id="UP000275076"/>
    </source>
</evidence>
<comment type="caution">
    <text evidence="3">The sequence shown here is derived from an EMBL/GenBank/DDBJ whole genome shotgun (WGS) entry which is preliminary data.</text>
</comment>
<evidence type="ECO:0000259" key="2">
    <source>
        <dbReference type="Pfam" id="PF13828"/>
    </source>
</evidence>
<feature type="transmembrane region" description="Helical" evidence="1">
    <location>
        <begin position="33"/>
        <end position="63"/>
    </location>
</feature>
<evidence type="ECO:0000256" key="1">
    <source>
        <dbReference type="SAM" id="Phobius"/>
    </source>
</evidence>
<dbReference type="Proteomes" id="UP000275076">
    <property type="component" value="Unassembled WGS sequence"/>
</dbReference>
<accession>A0A3R9P251</accession>
<proteinExistence type="predicted"/>
<dbReference type="OrthoDB" id="2972738at2"/>
<protein>
    <submittedName>
        <fullName evidence="3">DUF4190 domain-containing protein</fullName>
    </submittedName>
</protein>
<dbReference type="EMBL" id="RBVX01000074">
    <property type="protein sequence ID" value="RSL29333.1"/>
    <property type="molecule type" value="Genomic_DNA"/>
</dbReference>
<feature type="domain" description="DUF4190" evidence="2">
    <location>
        <begin position="29"/>
        <end position="96"/>
    </location>
</feature>